<keyword evidence="10" id="KW-1185">Reference proteome</keyword>
<dbReference type="RefSeq" id="WP_010027872.1">
    <property type="nucleotide sequence ID" value="NZ_AFVQ02000046.1"/>
</dbReference>
<evidence type="ECO:0000256" key="2">
    <source>
        <dbReference type="ARBA" id="ARBA00010792"/>
    </source>
</evidence>
<comment type="caution">
    <text evidence="9">The sequence shown here is derived from an EMBL/GenBank/DDBJ whole genome shotgun (WGS) entry which is preliminary data.</text>
</comment>
<feature type="domain" description="VTT" evidence="8">
    <location>
        <begin position="49"/>
        <end position="176"/>
    </location>
</feature>
<evidence type="ECO:0000256" key="5">
    <source>
        <dbReference type="ARBA" id="ARBA00022989"/>
    </source>
</evidence>
<feature type="transmembrane region" description="Helical" evidence="7">
    <location>
        <begin position="27"/>
        <end position="49"/>
    </location>
</feature>
<dbReference type="GO" id="GO:0005886">
    <property type="term" value="C:plasma membrane"/>
    <property type="evidence" value="ECO:0007669"/>
    <property type="project" value="UniProtKB-SubCell"/>
</dbReference>
<evidence type="ECO:0000256" key="1">
    <source>
        <dbReference type="ARBA" id="ARBA00004651"/>
    </source>
</evidence>
<feature type="transmembrane region" description="Helical" evidence="7">
    <location>
        <begin position="61"/>
        <end position="84"/>
    </location>
</feature>
<gene>
    <name evidence="9" type="ORF">SINU_03590</name>
</gene>
<dbReference type="Pfam" id="PF09335">
    <property type="entry name" value="VTT_dom"/>
    <property type="match status" value="1"/>
</dbReference>
<name>A0A0U1QR51_9BACL</name>
<dbReference type="PANTHER" id="PTHR30353:SF0">
    <property type="entry name" value="TRANSMEMBRANE PROTEIN"/>
    <property type="match status" value="1"/>
</dbReference>
<evidence type="ECO:0000313" key="9">
    <source>
        <dbReference type="EMBL" id="KLI03269.1"/>
    </source>
</evidence>
<dbReference type="EMBL" id="AFVQ02000046">
    <property type="protein sequence ID" value="KLI03269.1"/>
    <property type="molecule type" value="Genomic_DNA"/>
</dbReference>
<evidence type="ECO:0000259" key="8">
    <source>
        <dbReference type="Pfam" id="PF09335"/>
    </source>
</evidence>
<dbReference type="OrthoDB" id="9813426at2"/>
<sequence>MNSLSWFIDVFLHIDQFLTQIVNQYGAWTYIILFIVIFIETGLVICPFLPGDSLLFAAGAIAAHAGSELSLALLLFLIAIAAILGDTLNYWLGREIGQSFEKHNRFQRLINQEKMVKAEHFFNKYGGFAVFLGRFAPFIRTFIPFIAGASRMHYPFFLFYNIIGGVVWTLAGLLAGFFFGQIPFIKEHFSLMMVLIIFVSLLPMILVMVTNRIKGKRLD</sequence>
<feature type="transmembrane region" description="Helical" evidence="7">
    <location>
        <begin position="188"/>
        <end position="209"/>
    </location>
</feature>
<dbReference type="AlphaFoldDB" id="A0A0U1QR51"/>
<dbReference type="Proteomes" id="UP000035553">
    <property type="component" value="Unassembled WGS sequence"/>
</dbReference>
<dbReference type="PANTHER" id="PTHR30353">
    <property type="entry name" value="INNER MEMBRANE PROTEIN DEDA-RELATED"/>
    <property type="match status" value="1"/>
</dbReference>
<protein>
    <submittedName>
        <fullName evidence="9">Cytochrome O ubiquinol oxidase</fullName>
    </submittedName>
</protein>
<reference evidence="9 10" key="1">
    <citation type="journal article" date="2011" name="J. Bacteriol.">
        <title>Draft genome sequence of Sporolactobacillus inulinus strain CASD, an efficient D-lactic acid-producing bacterium with high-concentration lactate tolerance capability.</title>
        <authorList>
            <person name="Yu B."/>
            <person name="Su F."/>
            <person name="Wang L."/>
            <person name="Xu K."/>
            <person name="Zhao B."/>
            <person name="Xu P."/>
        </authorList>
    </citation>
    <scope>NUCLEOTIDE SEQUENCE [LARGE SCALE GENOMIC DNA]</scope>
    <source>
        <strain evidence="9 10">CASD</strain>
    </source>
</reference>
<feature type="transmembrane region" description="Helical" evidence="7">
    <location>
        <begin position="125"/>
        <end position="146"/>
    </location>
</feature>
<keyword evidence="3 7" id="KW-1003">Cell membrane</keyword>
<evidence type="ECO:0000256" key="7">
    <source>
        <dbReference type="RuleBase" id="RU367016"/>
    </source>
</evidence>
<evidence type="ECO:0000313" key="10">
    <source>
        <dbReference type="Proteomes" id="UP000035553"/>
    </source>
</evidence>
<comment type="subcellular location">
    <subcellularLocation>
        <location evidence="1 7">Cell membrane</location>
        <topology evidence="1 7">Multi-pass membrane protein</topology>
    </subcellularLocation>
</comment>
<evidence type="ECO:0000256" key="4">
    <source>
        <dbReference type="ARBA" id="ARBA00022692"/>
    </source>
</evidence>
<keyword evidence="4 7" id="KW-0812">Transmembrane</keyword>
<dbReference type="InterPro" id="IPR032816">
    <property type="entry name" value="VTT_dom"/>
</dbReference>
<evidence type="ECO:0000256" key="6">
    <source>
        <dbReference type="ARBA" id="ARBA00023136"/>
    </source>
</evidence>
<dbReference type="InterPro" id="IPR032818">
    <property type="entry name" value="DedA-like"/>
</dbReference>
<dbReference type="STRING" id="1069536.SINU_03590"/>
<comment type="similarity">
    <text evidence="2 7">Belongs to the DedA family.</text>
</comment>
<evidence type="ECO:0000256" key="3">
    <source>
        <dbReference type="ARBA" id="ARBA00022475"/>
    </source>
</evidence>
<keyword evidence="6 7" id="KW-0472">Membrane</keyword>
<keyword evidence="5 7" id="KW-1133">Transmembrane helix</keyword>
<proteinExistence type="inferred from homology"/>
<organism evidence="9 10">
    <name type="scientific">Sporolactobacillus inulinus CASD</name>
    <dbReference type="NCBI Taxonomy" id="1069536"/>
    <lineage>
        <taxon>Bacteria</taxon>
        <taxon>Bacillati</taxon>
        <taxon>Bacillota</taxon>
        <taxon>Bacilli</taxon>
        <taxon>Bacillales</taxon>
        <taxon>Sporolactobacillaceae</taxon>
        <taxon>Sporolactobacillus</taxon>
    </lineage>
</organism>
<accession>A0A0U1QR51</accession>
<feature type="transmembrane region" description="Helical" evidence="7">
    <location>
        <begin position="158"/>
        <end position="182"/>
    </location>
</feature>